<dbReference type="InterPro" id="IPR011006">
    <property type="entry name" value="CheY-like_superfamily"/>
</dbReference>
<keyword evidence="1" id="KW-0614">Plasmid</keyword>
<reference evidence="1" key="1">
    <citation type="submission" date="2009-01" db="EMBL/GenBank/DDBJ databases">
        <title>Complete sequence of plasmid2 Cyanothece sp. PCC 7425.</title>
        <authorList>
            <consortium name="US DOE Joint Genome Institute"/>
            <person name="Lucas S."/>
            <person name="Copeland A."/>
            <person name="Lapidus A."/>
            <person name="Glavina del Rio T."/>
            <person name="Dalin E."/>
            <person name="Tice H."/>
            <person name="Bruce D."/>
            <person name="Goodwin L."/>
            <person name="Pitluck S."/>
            <person name="Sims D."/>
            <person name="Meineke L."/>
            <person name="Brettin T."/>
            <person name="Detter J.C."/>
            <person name="Han C."/>
            <person name="Larimer F."/>
            <person name="Land M."/>
            <person name="Hauser L."/>
            <person name="Kyrpides N."/>
            <person name="Ovchinnikova G."/>
            <person name="Liberton M."/>
            <person name="Stoeckel J."/>
            <person name="Banerjee A."/>
            <person name="Singh A."/>
            <person name="Page L."/>
            <person name="Sato H."/>
            <person name="Zhao L."/>
            <person name="Sherman L."/>
            <person name="Pakrasi H."/>
            <person name="Richardson P."/>
        </authorList>
    </citation>
    <scope>NUCLEOTIDE SEQUENCE</scope>
    <source>
        <strain evidence="1">PCC 7425</strain>
        <plasmid evidence="1">pP742502</plasmid>
    </source>
</reference>
<dbReference type="SUPFAM" id="SSF52172">
    <property type="entry name" value="CheY-like"/>
    <property type="match status" value="1"/>
</dbReference>
<proteinExistence type="predicted"/>
<geneLocation type="plasmid" evidence="1">
    <name>pP742502</name>
</geneLocation>
<sequence length="77" mass="8869">MITEVFSEEQHCLGLLEFCKSRQVPVIVLTGYTDPYEQEVQEFVEAYYKKPTNPRKILTTLLSLANTSRVSHHLNIA</sequence>
<organism evidence="1">
    <name type="scientific">Cyanothece sp. (strain PCC 7425 / ATCC 29141)</name>
    <dbReference type="NCBI Taxonomy" id="395961"/>
    <lineage>
        <taxon>Bacteria</taxon>
        <taxon>Bacillati</taxon>
        <taxon>Cyanobacteriota</taxon>
        <taxon>Cyanophyceae</taxon>
        <taxon>Gomontiellales</taxon>
        <taxon>Cyanothecaceae</taxon>
        <taxon>Cyanothece</taxon>
    </lineage>
</organism>
<dbReference type="AlphaFoldDB" id="B8HZB5"/>
<name>B8HZB5_CYAP4</name>
<evidence type="ECO:0000313" key="1">
    <source>
        <dbReference type="EMBL" id="ACL47763.1"/>
    </source>
</evidence>
<dbReference type="HOGENOM" id="CLU_2632231_0_0_3"/>
<dbReference type="Gene3D" id="3.40.50.2300">
    <property type="match status" value="1"/>
</dbReference>
<evidence type="ECO:0008006" key="2">
    <source>
        <dbReference type="Google" id="ProtNLM"/>
    </source>
</evidence>
<dbReference type="KEGG" id="cyn:Cyan7425_0052"/>
<protein>
    <recommendedName>
        <fullName evidence="2">Response regulator receiver protein</fullName>
    </recommendedName>
</protein>
<dbReference type="EMBL" id="CP001346">
    <property type="protein sequence ID" value="ACL47763.1"/>
    <property type="molecule type" value="Genomic_DNA"/>
</dbReference>
<accession>B8HZB5</accession>
<gene>
    <name evidence="1" type="ordered locus">Cyan7425_0052</name>
</gene>